<dbReference type="PANTHER" id="PTHR12566:SF12">
    <property type="entry name" value="TRANSLATIONAL REGULATOR ORB2"/>
    <property type="match status" value="1"/>
</dbReference>
<name>A0A0R3RMW4_9BILA</name>
<evidence type="ECO:0000313" key="4">
    <source>
        <dbReference type="WBParaSite" id="EEL_0000282401-mRNA-1"/>
    </source>
</evidence>
<dbReference type="CDD" id="cd19757">
    <property type="entry name" value="Bbox1"/>
    <property type="match status" value="1"/>
</dbReference>
<protein>
    <submittedName>
        <fullName evidence="4">CEBP_ZZ domain-containing protein</fullName>
    </submittedName>
</protein>
<dbReference type="GO" id="GO:0005634">
    <property type="term" value="C:nucleus"/>
    <property type="evidence" value="ECO:0007669"/>
    <property type="project" value="TreeGrafter"/>
</dbReference>
<dbReference type="GO" id="GO:2000766">
    <property type="term" value="P:negative regulation of cytoplasmic translation"/>
    <property type="evidence" value="ECO:0007669"/>
    <property type="project" value="TreeGrafter"/>
</dbReference>
<dbReference type="WBParaSite" id="EEL_0000282401-mRNA-1">
    <property type="protein sequence ID" value="EEL_0000282401-mRNA-1"/>
    <property type="gene ID" value="EEL_0000282401"/>
</dbReference>
<dbReference type="InterPro" id="IPR032296">
    <property type="entry name" value="CEBP_ZZ"/>
</dbReference>
<dbReference type="GO" id="GO:0005737">
    <property type="term" value="C:cytoplasm"/>
    <property type="evidence" value="ECO:0007669"/>
    <property type="project" value="TreeGrafter"/>
</dbReference>
<dbReference type="GO" id="GO:0003730">
    <property type="term" value="F:mRNA 3'-UTR binding"/>
    <property type="evidence" value="ECO:0007669"/>
    <property type="project" value="InterPro"/>
</dbReference>
<dbReference type="Proteomes" id="UP000050640">
    <property type="component" value="Unplaced"/>
</dbReference>
<dbReference type="GO" id="GO:0043005">
    <property type="term" value="C:neuron projection"/>
    <property type="evidence" value="ECO:0007669"/>
    <property type="project" value="TreeGrafter"/>
</dbReference>
<proteinExistence type="predicted"/>
<dbReference type="PANTHER" id="PTHR12566">
    <property type="entry name" value="CYTOPLASMIC POLYADENYLATION ELEMENT BINDING PROTEIN CPEB"/>
    <property type="match status" value="1"/>
</dbReference>
<dbReference type="STRING" id="1147741.A0A0R3RMW4"/>
<keyword evidence="3" id="KW-1185">Reference proteome</keyword>
<evidence type="ECO:0000256" key="1">
    <source>
        <dbReference type="ARBA" id="ARBA00022884"/>
    </source>
</evidence>
<dbReference type="GO" id="GO:0000900">
    <property type="term" value="F:mRNA regulatory element binding translation repressor activity"/>
    <property type="evidence" value="ECO:0007669"/>
    <property type="project" value="TreeGrafter"/>
</dbReference>
<dbReference type="Pfam" id="PF16366">
    <property type="entry name" value="CEBP_ZZ"/>
    <property type="match status" value="1"/>
</dbReference>
<accession>A0A0R3RMW4</accession>
<dbReference type="GO" id="GO:0045202">
    <property type="term" value="C:synapse"/>
    <property type="evidence" value="ECO:0007669"/>
    <property type="project" value="TreeGrafter"/>
</dbReference>
<organism evidence="3 4">
    <name type="scientific">Elaeophora elaphi</name>
    <dbReference type="NCBI Taxonomy" id="1147741"/>
    <lineage>
        <taxon>Eukaryota</taxon>
        <taxon>Metazoa</taxon>
        <taxon>Ecdysozoa</taxon>
        <taxon>Nematoda</taxon>
        <taxon>Chromadorea</taxon>
        <taxon>Rhabditida</taxon>
        <taxon>Spirurina</taxon>
        <taxon>Spiruromorpha</taxon>
        <taxon>Filarioidea</taxon>
        <taxon>Onchocercidae</taxon>
        <taxon>Elaeophora</taxon>
    </lineage>
</organism>
<evidence type="ECO:0000313" key="3">
    <source>
        <dbReference type="Proteomes" id="UP000050640"/>
    </source>
</evidence>
<keyword evidence="1" id="KW-0694">RNA-binding</keyword>
<dbReference type="InterPro" id="IPR038446">
    <property type="entry name" value="CEBP_ZZ_sf"/>
</dbReference>
<dbReference type="GO" id="GO:0043022">
    <property type="term" value="F:ribosome binding"/>
    <property type="evidence" value="ECO:0007669"/>
    <property type="project" value="TreeGrafter"/>
</dbReference>
<dbReference type="InterPro" id="IPR034819">
    <property type="entry name" value="CPEB"/>
</dbReference>
<dbReference type="GO" id="GO:0008135">
    <property type="term" value="F:translation factor activity, RNA binding"/>
    <property type="evidence" value="ECO:0007669"/>
    <property type="project" value="TreeGrafter"/>
</dbReference>
<sequence>MRPYVLQGMMCEICERNYGLYLCPEISCLFYFCVDCWIRTHRKSGMDIHQPVSKKASQFLQRMRRNPTTLGRYAANSAVGALSSAVL</sequence>
<reference evidence="4" key="1">
    <citation type="submission" date="2017-02" db="UniProtKB">
        <authorList>
            <consortium name="WormBaseParasite"/>
        </authorList>
    </citation>
    <scope>IDENTIFICATION</scope>
</reference>
<dbReference type="AlphaFoldDB" id="A0A0R3RMW4"/>
<feature type="domain" description="Cytoplasmic polyadenylation element-binding protein ZZ" evidence="2">
    <location>
        <begin position="2"/>
        <end position="54"/>
    </location>
</feature>
<dbReference type="Gene3D" id="4.10.640.40">
    <property type="entry name" value="Cytoplasmic polyadenylation element-binding protein, ZZ domain"/>
    <property type="match status" value="1"/>
</dbReference>
<evidence type="ECO:0000259" key="2">
    <source>
        <dbReference type="Pfam" id="PF16366"/>
    </source>
</evidence>